<evidence type="ECO:0000313" key="1">
    <source>
        <dbReference type="EMBL" id="KAE8351692.1"/>
    </source>
</evidence>
<name>A0A5N6Z209_9EURO</name>
<proteinExistence type="predicted"/>
<keyword evidence="2" id="KW-1185">Reference proteome</keyword>
<evidence type="ECO:0000313" key="2">
    <source>
        <dbReference type="Proteomes" id="UP000327118"/>
    </source>
</evidence>
<accession>A0A5N6Z209</accession>
<gene>
    <name evidence="1" type="ORF">BDV28DRAFT_136595</name>
</gene>
<protein>
    <submittedName>
        <fullName evidence="1">Uncharacterized protein</fullName>
    </submittedName>
</protein>
<dbReference type="Proteomes" id="UP000327118">
    <property type="component" value="Unassembled WGS sequence"/>
</dbReference>
<dbReference type="EMBL" id="ML739159">
    <property type="protein sequence ID" value="KAE8351692.1"/>
    <property type="molecule type" value="Genomic_DNA"/>
</dbReference>
<reference evidence="2" key="1">
    <citation type="submission" date="2019-04" db="EMBL/GenBank/DDBJ databases">
        <title>Friends and foes A comparative genomics studyof 23 Aspergillus species from section Flavi.</title>
        <authorList>
            <consortium name="DOE Joint Genome Institute"/>
            <person name="Kjaerbolling I."/>
            <person name="Vesth T."/>
            <person name="Frisvad J.C."/>
            <person name="Nybo J.L."/>
            <person name="Theobald S."/>
            <person name="Kildgaard S."/>
            <person name="Isbrandt T."/>
            <person name="Kuo A."/>
            <person name="Sato A."/>
            <person name="Lyhne E.K."/>
            <person name="Kogle M.E."/>
            <person name="Wiebenga A."/>
            <person name="Kun R.S."/>
            <person name="Lubbers R.J."/>
            <person name="Makela M.R."/>
            <person name="Barry K."/>
            <person name="Chovatia M."/>
            <person name="Clum A."/>
            <person name="Daum C."/>
            <person name="Haridas S."/>
            <person name="He G."/>
            <person name="LaButti K."/>
            <person name="Lipzen A."/>
            <person name="Mondo S."/>
            <person name="Riley R."/>
            <person name="Salamov A."/>
            <person name="Simmons B.A."/>
            <person name="Magnuson J.K."/>
            <person name="Henrissat B."/>
            <person name="Mortensen U.H."/>
            <person name="Larsen T.O."/>
            <person name="Devries R.P."/>
            <person name="Grigoriev I.V."/>
            <person name="Machida M."/>
            <person name="Baker S.E."/>
            <person name="Andersen M.R."/>
        </authorList>
    </citation>
    <scope>NUCLEOTIDE SEQUENCE [LARGE SCALE GENOMIC DNA]</scope>
    <source>
        <strain evidence="2">CBS 553.77</strain>
    </source>
</reference>
<organism evidence="1 2">
    <name type="scientific">Aspergillus coremiiformis</name>
    <dbReference type="NCBI Taxonomy" id="138285"/>
    <lineage>
        <taxon>Eukaryota</taxon>
        <taxon>Fungi</taxon>
        <taxon>Dikarya</taxon>
        <taxon>Ascomycota</taxon>
        <taxon>Pezizomycotina</taxon>
        <taxon>Eurotiomycetes</taxon>
        <taxon>Eurotiomycetidae</taxon>
        <taxon>Eurotiales</taxon>
        <taxon>Aspergillaceae</taxon>
        <taxon>Aspergillus</taxon>
        <taxon>Aspergillus subgen. Circumdati</taxon>
    </lineage>
</organism>
<dbReference type="AlphaFoldDB" id="A0A5N6Z209"/>
<sequence length="69" mass="7768">MELHHADSIENPIRSIHNGLVSKVYMKEGQDGERTIVLIMSSRYETQGDCSPVSGTFRDISYALRLVQS</sequence>